<dbReference type="Gene3D" id="2.180.10.10">
    <property type="entry name" value="RHS repeat-associated core"/>
    <property type="match status" value="1"/>
</dbReference>
<feature type="domain" description="Golvesin/Xly CBD-like" evidence="1">
    <location>
        <begin position="213"/>
        <end position="305"/>
    </location>
</feature>
<dbReference type="PANTHER" id="PTHR32305:SF15">
    <property type="entry name" value="PROTEIN RHSA-RELATED"/>
    <property type="match status" value="1"/>
</dbReference>
<accession>A0A5J6MH78</accession>
<proteinExistence type="predicted"/>
<evidence type="ECO:0000259" key="1">
    <source>
        <dbReference type="Pfam" id="PF25275"/>
    </source>
</evidence>
<dbReference type="KEGG" id="htq:FRZ44_17710"/>
<dbReference type="NCBIfam" id="TIGR03696">
    <property type="entry name" value="Rhs_assc_core"/>
    <property type="match status" value="1"/>
</dbReference>
<reference evidence="2 3" key="1">
    <citation type="submission" date="2019-08" db="EMBL/GenBank/DDBJ databases">
        <title>Hyperibacter terrae gen. nov., sp. nov. and Hyperibacter viscosus sp. nov., two new members in the family Rhodospirillaceae isolated from the rhizosphere of Hypericum perforatum.</title>
        <authorList>
            <person name="Noviana Z."/>
        </authorList>
    </citation>
    <scope>NUCLEOTIDE SEQUENCE [LARGE SCALE GENOMIC DNA]</scope>
    <source>
        <strain evidence="2 3">R5913</strain>
    </source>
</reference>
<dbReference type="InterPro" id="IPR022385">
    <property type="entry name" value="Rhs_assc_core"/>
</dbReference>
<dbReference type="AlphaFoldDB" id="A0A5J6MH78"/>
<dbReference type="PANTHER" id="PTHR32305">
    <property type="match status" value="1"/>
</dbReference>
<dbReference type="InterPro" id="IPR033803">
    <property type="entry name" value="CBD-like_Golvesin-Xly"/>
</dbReference>
<evidence type="ECO:0000313" key="2">
    <source>
        <dbReference type="EMBL" id="QEX16477.1"/>
    </source>
</evidence>
<feature type="domain" description="Golvesin/Xly CBD-like" evidence="1">
    <location>
        <begin position="124"/>
        <end position="211"/>
    </location>
</feature>
<dbReference type="PRINTS" id="PR00394">
    <property type="entry name" value="RHSPROTEIN"/>
</dbReference>
<feature type="domain" description="Golvesin/Xly CBD-like" evidence="1">
    <location>
        <begin position="310"/>
        <end position="402"/>
    </location>
</feature>
<protein>
    <recommendedName>
        <fullName evidence="1">Golvesin/Xly CBD-like domain-containing protein</fullName>
    </recommendedName>
</protein>
<sequence length="684" mass="73444">MQVASECVIEAENADAVMFTPASGMNRATWTPTLSLAANYNVFAWWKASSDRGTGVPYTVYYDGGSSTVRVNQTANGGKWNLLGTYALTPGQNHRVDLTDQATGGTNVIADAVQITRVGAPPPTATWAPTLPRCDTYQLYVNFTGFADHASNAPYTIFYEGGSTTVPINQHSGYAGWKPLGSFLMAPGQNHRVDLTDIADGHVIADAVRFVPVSGTKSATWTLTPTLTASYRVYAKWPASAANATDAKYTVTYEGGSTTVTANQRVNGGQWNLLGTFPFNASGAGYKVDLPDTSASGKVVADAIYYVRDSAPVDSFTWTPDIVTPGDYQLYVRWTASSGNSGAAQYTVVHGGGTSLITLNQKQNGGQWNLLGTYSFAPSSGHQVTLTASGDGTVVADAIRLVGTGPAPADLVYLHTDQIGLPQKITHATKTVVWDRVQDPFGRQVSLTNSGGIDTTLRFPGQQADPDTGFAYNYFRDYDPTLGRYIQADPIGFVGGINIYAYAGGNPVLWVDEWGLETIFEYLTGLDDSYRVGALNAVAGWQDALTFGLANEARELAGLNEGVNSCSTTYEVGEWLGIGTSVVFGGITGLERAGIKGAGKEFSHWIPNRMGGPRSIWNGNYVTSIRHYYHDPFRYPRGWQSFGRKWPSALQQLDRIPYVYRGAAIGLGLGIAGTQANEGCECQQ</sequence>
<dbReference type="Proteomes" id="UP000326202">
    <property type="component" value="Chromosome"/>
</dbReference>
<dbReference type="EMBL" id="CP042906">
    <property type="protein sequence ID" value="QEX16477.1"/>
    <property type="molecule type" value="Genomic_DNA"/>
</dbReference>
<organism evidence="2 3">
    <name type="scientific">Hypericibacter terrae</name>
    <dbReference type="NCBI Taxonomy" id="2602015"/>
    <lineage>
        <taxon>Bacteria</taxon>
        <taxon>Pseudomonadati</taxon>
        <taxon>Pseudomonadota</taxon>
        <taxon>Alphaproteobacteria</taxon>
        <taxon>Rhodospirillales</taxon>
        <taxon>Dongiaceae</taxon>
        <taxon>Hypericibacter</taxon>
    </lineage>
</organism>
<keyword evidence="3" id="KW-1185">Reference proteome</keyword>
<dbReference type="InterPro" id="IPR050708">
    <property type="entry name" value="T6SS_VgrG/RHS"/>
</dbReference>
<dbReference type="Pfam" id="PF25275">
    <property type="entry name" value="Golvesin_C"/>
    <property type="match status" value="4"/>
</dbReference>
<gene>
    <name evidence="2" type="ORF">FRZ44_17710</name>
</gene>
<feature type="domain" description="Golvesin/Xly CBD-like" evidence="1">
    <location>
        <begin position="10"/>
        <end position="117"/>
    </location>
</feature>
<name>A0A5J6MH78_9PROT</name>
<evidence type="ECO:0000313" key="3">
    <source>
        <dbReference type="Proteomes" id="UP000326202"/>
    </source>
</evidence>